<sequence length="270" mass="29615">MIDLHSHILPGLDDGSPNIAESLEMARLAVADGTTHMACTPHVVPGMYENGTENIVRAVHSLEQALRRADIPLALYVGADVHIAPDLPNQLTLGKVPTLNRSRYFLFEPPHHVLPPRLEELAMRLIEAGFVPILTHPERLTWIKANYDVVERLNRLGCLIQLTADSVVGAFGRTAHYYSEKLLGEGRVDIIASDTHGAKRRRPGLSQAFDVAAKRCGEDEAYNMVVRRPSDILANRPLEPVGKSTFAKMPSPDKVGRFGGIGRLLKGVSS</sequence>
<name>A0ABW4UAD1_9HYPH</name>
<organism evidence="5 6">
    <name type="scientific">Mesorhizobium newzealandense</name>
    <dbReference type="NCBI Taxonomy" id="1300302"/>
    <lineage>
        <taxon>Bacteria</taxon>
        <taxon>Pseudomonadati</taxon>
        <taxon>Pseudomonadota</taxon>
        <taxon>Alphaproteobacteria</taxon>
        <taxon>Hyphomicrobiales</taxon>
        <taxon>Phyllobacteriaceae</taxon>
        <taxon>Mesorhizobium</taxon>
    </lineage>
</organism>
<dbReference type="Gene3D" id="3.20.20.140">
    <property type="entry name" value="Metal-dependent hydrolases"/>
    <property type="match status" value="1"/>
</dbReference>
<gene>
    <name evidence="5" type="ORF">ACFSOZ_11895</name>
</gene>
<proteinExistence type="inferred from homology"/>
<keyword evidence="6" id="KW-1185">Reference proteome</keyword>
<protein>
    <recommendedName>
        <fullName evidence="2">protein-tyrosine-phosphatase</fullName>
        <ecNumber evidence="2">3.1.3.48</ecNumber>
    </recommendedName>
</protein>
<keyword evidence="3" id="KW-0378">Hydrolase</keyword>
<comment type="similarity">
    <text evidence="1">Belongs to the metallo-dependent hydrolases superfamily. CpsB/CapC family.</text>
</comment>
<evidence type="ECO:0000256" key="1">
    <source>
        <dbReference type="ARBA" id="ARBA00005750"/>
    </source>
</evidence>
<evidence type="ECO:0000256" key="4">
    <source>
        <dbReference type="ARBA" id="ARBA00051722"/>
    </source>
</evidence>
<accession>A0ABW4UAD1</accession>
<dbReference type="PANTHER" id="PTHR39181">
    <property type="entry name" value="TYROSINE-PROTEIN PHOSPHATASE YWQE"/>
    <property type="match status" value="1"/>
</dbReference>
<dbReference type="EC" id="3.1.3.48" evidence="2"/>
<dbReference type="PANTHER" id="PTHR39181:SF1">
    <property type="entry name" value="TYROSINE-PROTEIN PHOSPHATASE YWQE"/>
    <property type="match status" value="1"/>
</dbReference>
<dbReference type="InterPro" id="IPR016667">
    <property type="entry name" value="Caps_polysacc_synth_CpsB/CapC"/>
</dbReference>
<dbReference type="InterPro" id="IPR016195">
    <property type="entry name" value="Pol/histidinol_Pase-like"/>
</dbReference>
<evidence type="ECO:0000313" key="5">
    <source>
        <dbReference type="EMBL" id="MFD1983370.1"/>
    </source>
</evidence>
<dbReference type="EMBL" id="JBHUGZ010000007">
    <property type="protein sequence ID" value="MFD1983370.1"/>
    <property type="molecule type" value="Genomic_DNA"/>
</dbReference>
<dbReference type="SUPFAM" id="SSF89550">
    <property type="entry name" value="PHP domain-like"/>
    <property type="match status" value="1"/>
</dbReference>
<comment type="catalytic activity">
    <reaction evidence="4">
        <text>O-phospho-L-tyrosyl-[protein] + H2O = L-tyrosyl-[protein] + phosphate</text>
        <dbReference type="Rhea" id="RHEA:10684"/>
        <dbReference type="Rhea" id="RHEA-COMP:10136"/>
        <dbReference type="Rhea" id="RHEA-COMP:20101"/>
        <dbReference type="ChEBI" id="CHEBI:15377"/>
        <dbReference type="ChEBI" id="CHEBI:43474"/>
        <dbReference type="ChEBI" id="CHEBI:46858"/>
        <dbReference type="ChEBI" id="CHEBI:61978"/>
        <dbReference type="EC" id="3.1.3.48"/>
    </reaction>
</comment>
<evidence type="ECO:0000313" key="6">
    <source>
        <dbReference type="Proteomes" id="UP001597405"/>
    </source>
</evidence>
<dbReference type="Pfam" id="PF19567">
    <property type="entry name" value="CpsB_CapC"/>
    <property type="match status" value="1"/>
</dbReference>
<evidence type="ECO:0000256" key="3">
    <source>
        <dbReference type="ARBA" id="ARBA00022801"/>
    </source>
</evidence>
<dbReference type="RefSeq" id="WP_379097630.1">
    <property type="nucleotide sequence ID" value="NZ_JBHUGZ010000007.1"/>
</dbReference>
<comment type="caution">
    <text evidence="5">The sequence shown here is derived from an EMBL/GenBank/DDBJ whole genome shotgun (WGS) entry which is preliminary data.</text>
</comment>
<dbReference type="PIRSF" id="PIRSF016557">
    <property type="entry name" value="Caps_synth_CpsB"/>
    <property type="match status" value="1"/>
</dbReference>
<evidence type="ECO:0000256" key="2">
    <source>
        <dbReference type="ARBA" id="ARBA00013064"/>
    </source>
</evidence>
<dbReference type="Proteomes" id="UP001597405">
    <property type="component" value="Unassembled WGS sequence"/>
</dbReference>
<reference evidence="6" key="1">
    <citation type="journal article" date="2019" name="Int. J. Syst. Evol. Microbiol.">
        <title>The Global Catalogue of Microorganisms (GCM) 10K type strain sequencing project: providing services to taxonomists for standard genome sequencing and annotation.</title>
        <authorList>
            <consortium name="The Broad Institute Genomics Platform"/>
            <consortium name="The Broad Institute Genome Sequencing Center for Infectious Disease"/>
            <person name="Wu L."/>
            <person name="Ma J."/>
        </authorList>
    </citation>
    <scope>NUCLEOTIDE SEQUENCE [LARGE SCALE GENOMIC DNA]</scope>
    <source>
        <strain evidence="6">CGMCC 1.16225</strain>
    </source>
</reference>